<organism evidence="8 9">
    <name type="scientific">Paraglomus brasilianum</name>
    <dbReference type="NCBI Taxonomy" id="144538"/>
    <lineage>
        <taxon>Eukaryota</taxon>
        <taxon>Fungi</taxon>
        <taxon>Fungi incertae sedis</taxon>
        <taxon>Mucoromycota</taxon>
        <taxon>Glomeromycotina</taxon>
        <taxon>Glomeromycetes</taxon>
        <taxon>Paraglomerales</taxon>
        <taxon>Paraglomeraceae</taxon>
        <taxon>Paraglomus</taxon>
    </lineage>
</organism>
<keyword evidence="6" id="KW-0521">NADP</keyword>
<dbReference type="GO" id="GO:0004757">
    <property type="term" value="F:sepiapterin reductase (NADP+) activity"/>
    <property type="evidence" value="ECO:0007669"/>
    <property type="project" value="UniProtKB-EC"/>
</dbReference>
<dbReference type="NCBIfam" id="TIGR01500">
    <property type="entry name" value="sepiapter_red"/>
    <property type="match status" value="1"/>
</dbReference>
<keyword evidence="9" id="KW-1185">Reference proteome</keyword>
<evidence type="ECO:0000256" key="5">
    <source>
        <dbReference type="ARBA" id="ARBA00022490"/>
    </source>
</evidence>
<dbReference type="Pfam" id="PF00106">
    <property type="entry name" value="adh_short"/>
    <property type="match status" value="1"/>
</dbReference>
<comment type="caution">
    <text evidence="8">The sequence shown here is derived from an EMBL/GenBank/DDBJ whole genome shotgun (WGS) entry which is preliminary data.</text>
</comment>
<keyword evidence="7" id="KW-0560">Oxidoreductase</keyword>
<evidence type="ECO:0000313" key="9">
    <source>
        <dbReference type="Proteomes" id="UP000789739"/>
    </source>
</evidence>
<dbReference type="PANTHER" id="PTHR44085">
    <property type="entry name" value="SEPIAPTERIN REDUCTASE"/>
    <property type="match status" value="1"/>
</dbReference>
<comment type="similarity">
    <text evidence="2">Belongs to the sepiapterin reductase family.</text>
</comment>
<dbReference type="InterPro" id="IPR002347">
    <property type="entry name" value="SDR_fam"/>
</dbReference>
<dbReference type="InterPro" id="IPR006393">
    <property type="entry name" value="Sepiapterin_red"/>
</dbReference>
<dbReference type="SUPFAM" id="SSF51735">
    <property type="entry name" value="NAD(P)-binding Rossmann-fold domains"/>
    <property type="match status" value="1"/>
</dbReference>
<dbReference type="OrthoDB" id="153074at2759"/>
<protein>
    <recommendedName>
        <fullName evidence="4">Sepiapterin reductase</fullName>
        <ecNumber evidence="3">1.1.1.153</ecNumber>
    </recommendedName>
</protein>
<dbReference type="EMBL" id="CAJVPI010000376">
    <property type="protein sequence ID" value="CAG8527129.1"/>
    <property type="molecule type" value="Genomic_DNA"/>
</dbReference>
<dbReference type="InterPro" id="IPR051721">
    <property type="entry name" value="Biopterin_syn/organic_redct"/>
</dbReference>
<dbReference type="EC" id="1.1.1.153" evidence="3"/>
<proteinExistence type="inferred from homology"/>
<evidence type="ECO:0000256" key="1">
    <source>
        <dbReference type="ARBA" id="ARBA00004496"/>
    </source>
</evidence>
<evidence type="ECO:0000256" key="6">
    <source>
        <dbReference type="ARBA" id="ARBA00022857"/>
    </source>
</evidence>
<dbReference type="Gene3D" id="3.40.50.720">
    <property type="entry name" value="NAD(P)-binding Rossmann-like Domain"/>
    <property type="match status" value="1"/>
</dbReference>
<keyword evidence="5" id="KW-0963">Cytoplasm</keyword>
<dbReference type="InterPro" id="IPR036291">
    <property type="entry name" value="NAD(P)-bd_dom_sf"/>
</dbReference>
<dbReference type="PRINTS" id="PR00081">
    <property type="entry name" value="GDHRDH"/>
</dbReference>
<evidence type="ECO:0000256" key="7">
    <source>
        <dbReference type="ARBA" id="ARBA00023002"/>
    </source>
</evidence>
<dbReference type="PANTHER" id="PTHR44085:SF2">
    <property type="entry name" value="SEPIAPTERIN REDUCTASE"/>
    <property type="match status" value="1"/>
</dbReference>
<evidence type="ECO:0000256" key="2">
    <source>
        <dbReference type="ARBA" id="ARBA00010483"/>
    </source>
</evidence>
<name>A0A9N9AEG1_9GLOM</name>
<sequence>MTGHHLCIIVGANRGFGREIALTYASTITTKKNVKLSLVLIGRNREQLRSTAQSIENDSVHVSTVANFDLGNIDNLDENIGAVSSAIEELIKSNTFSKSILINNAGTLGDLSVTVKDYNWKEAKRHLDVNVTSFVALCSMFLKLIPVSSTNQRVIVNISSLYATQPCAYWGTYCMTKAARDQLIGVIALEEEGNNTKTLNYAPGPLDNEMQALVRNTIGDDDQREKLREGFEKGQLVNMSDSAKKLVNLILSDSYESGSHVDFYDI</sequence>
<gene>
    <name evidence="8" type="ORF">PBRASI_LOCUS3924</name>
</gene>
<dbReference type="GO" id="GO:0005737">
    <property type="term" value="C:cytoplasm"/>
    <property type="evidence" value="ECO:0007669"/>
    <property type="project" value="UniProtKB-SubCell"/>
</dbReference>
<evidence type="ECO:0000256" key="3">
    <source>
        <dbReference type="ARBA" id="ARBA00013075"/>
    </source>
</evidence>
<dbReference type="Proteomes" id="UP000789739">
    <property type="component" value="Unassembled WGS sequence"/>
</dbReference>
<comment type="subcellular location">
    <subcellularLocation>
        <location evidence="1">Cytoplasm</location>
    </subcellularLocation>
</comment>
<dbReference type="AlphaFoldDB" id="A0A9N9AEG1"/>
<evidence type="ECO:0000256" key="4">
    <source>
        <dbReference type="ARBA" id="ARBA00019170"/>
    </source>
</evidence>
<dbReference type="GO" id="GO:0006729">
    <property type="term" value="P:tetrahydrobiopterin biosynthetic process"/>
    <property type="evidence" value="ECO:0007669"/>
    <property type="project" value="InterPro"/>
</dbReference>
<evidence type="ECO:0000313" key="8">
    <source>
        <dbReference type="EMBL" id="CAG8527129.1"/>
    </source>
</evidence>
<accession>A0A9N9AEG1</accession>
<reference evidence="8" key="1">
    <citation type="submission" date="2021-06" db="EMBL/GenBank/DDBJ databases">
        <authorList>
            <person name="Kallberg Y."/>
            <person name="Tangrot J."/>
            <person name="Rosling A."/>
        </authorList>
    </citation>
    <scope>NUCLEOTIDE SEQUENCE</scope>
    <source>
        <strain evidence="8">BR232B</strain>
    </source>
</reference>